<evidence type="ECO:0000313" key="1">
    <source>
        <dbReference type="EMBL" id="AAA98173.1"/>
    </source>
</evidence>
<dbReference type="EMBL" id="M23557">
    <property type="protein sequence ID" value="AAA98173.1"/>
    <property type="molecule type" value="Genomic_DNA"/>
</dbReference>
<accession>Q52145</accession>
<dbReference type="InterPro" id="IPR009003">
    <property type="entry name" value="Peptidase_S1_PA"/>
</dbReference>
<evidence type="ECO:0008006" key="2">
    <source>
        <dbReference type="Google" id="ProtNLM"/>
    </source>
</evidence>
<dbReference type="SUPFAM" id="SSF50494">
    <property type="entry name" value="Trypsin-like serine proteases"/>
    <property type="match status" value="1"/>
</dbReference>
<dbReference type="PIR" id="JS0054">
    <property type="entry name" value="JS0054"/>
</dbReference>
<organism evidence="1">
    <name type="scientific">Mycolicibacterium fortuitum</name>
    <name type="common">Mycobacterium fortuitum</name>
    <dbReference type="NCBI Taxonomy" id="1766"/>
    <lineage>
        <taxon>Bacteria</taxon>
        <taxon>Bacillati</taxon>
        <taxon>Actinomycetota</taxon>
        <taxon>Actinomycetes</taxon>
        <taxon>Mycobacteriales</taxon>
        <taxon>Mycobacteriaceae</taxon>
        <taxon>Mycolicibacterium</taxon>
    </lineage>
</organism>
<proteinExistence type="predicted"/>
<name>Q52145_MYCFO</name>
<sequence length="255" mass="26564">MDSAVIRIIRSWFVVAMTTLVVVLVGVSAPPAVADTDWTAFPGGIAPGAGIAQARPGGDEDFATCTLGVIAGDPSTHKLYGIAAGHCDHGGPVLYSVAEKPDTQRTLGTYVASRDEGTTITGDDDLLPVYTDAGVIAFAPGTPIASFKIGGRYPVRAVLKDRKDVPYGTEVCKYGMKSGETCGPVVVAAKYTITAQLRTVHGDSGAPLYRKNRDGTADLIGIASSVNEDSRTTKFFWIAPVLEALNLEACGCGAI</sequence>
<dbReference type="InterPro" id="IPR043504">
    <property type="entry name" value="Peptidase_S1_PA_chymotrypsin"/>
</dbReference>
<dbReference type="Gene3D" id="2.40.10.10">
    <property type="entry name" value="Trypsin-like serine proteases"/>
    <property type="match status" value="2"/>
</dbReference>
<keyword evidence="1" id="KW-0614">Plasmid</keyword>
<reference evidence="1" key="1">
    <citation type="journal article" date="1988" name="Gene">
        <title>Complete nucleotide sequence of pAL5000, a plasmid from Mycobacterium fortuitum.</title>
        <authorList>
            <person name="Rauzier J."/>
            <person name="Moniz-Pereira J."/>
            <person name="Gicquel-Sanzey B."/>
        </authorList>
    </citation>
    <scope>NUCLEOTIDE SEQUENCE</scope>
    <source>
        <plasmid evidence="1">pAL5000</plasmid>
    </source>
</reference>
<geneLocation type="plasmid" evidence="1">
    <name>pAL5000</name>
</geneLocation>
<protein>
    <recommendedName>
        <fullName evidence="2">Trypsin</fullName>
    </recommendedName>
</protein>
<dbReference type="AlphaFoldDB" id="Q52145"/>
<dbReference type="RefSeq" id="WP_010889908.1">
    <property type="nucleotide sequence ID" value="NC_001381.1"/>
</dbReference>